<dbReference type="Gene3D" id="1.10.10.2830">
    <property type="match status" value="1"/>
</dbReference>
<dbReference type="AlphaFoldDB" id="A0A9D2SU96"/>
<evidence type="ECO:0000259" key="8">
    <source>
        <dbReference type="SMART" id="SM00470"/>
    </source>
</evidence>
<dbReference type="GO" id="GO:0045881">
    <property type="term" value="P:positive regulation of sporulation resulting in formation of a cellular spore"/>
    <property type="evidence" value="ECO:0007669"/>
    <property type="project" value="TreeGrafter"/>
</dbReference>
<dbReference type="EMBL" id="DWWM01000012">
    <property type="protein sequence ID" value="HJC35968.1"/>
    <property type="molecule type" value="Genomic_DNA"/>
</dbReference>
<dbReference type="SUPFAM" id="SSF110849">
    <property type="entry name" value="ParB/Sulfiredoxin"/>
    <property type="match status" value="1"/>
</dbReference>
<comment type="subcellular location">
    <subcellularLocation>
        <location evidence="1">Cytoplasm</location>
        <location evidence="1">Nucleoid</location>
    </subcellularLocation>
</comment>
<evidence type="ECO:0000256" key="3">
    <source>
        <dbReference type="ARBA" id="ARBA00022490"/>
    </source>
</evidence>
<evidence type="ECO:0000256" key="4">
    <source>
        <dbReference type="ARBA" id="ARBA00022618"/>
    </source>
</evidence>
<feature type="domain" description="ParB-like N-terminal" evidence="8">
    <location>
        <begin position="5"/>
        <end position="94"/>
    </location>
</feature>
<comment type="caution">
    <text evidence="9">The sequence shown here is derived from an EMBL/GenBank/DDBJ whole genome shotgun (WGS) entry which is preliminary data.</text>
</comment>
<dbReference type="FunFam" id="1.10.10.2830:FF:000001">
    <property type="entry name" value="Chromosome partitioning protein ParB"/>
    <property type="match status" value="1"/>
</dbReference>
<evidence type="ECO:0000313" key="10">
    <source>
        <dbReference type="Proteomes" id="UP000823896"/>
    </source>
</evidence>
<sequence length="254" mass="28675">MRESKVVSIDEIRPNPYQPRVEFDDEALMELSQSIRENGLIHPITVRKEKDGYEIVAGERRYRAMKIAGMLDIPVIVIDADEVQMAEMALVENIQRENLSAIEEAKAYVQIMKTSGISQSQLALKVGKSQSAVANKIRLLQLDEDVQQAVSTRQITERHARALLSVPKTEQKHMLDTIVKKGLTVAQSEKLIQKESEPKEKKEKKMLKGLTRNIRIGLNTIEQAVGMIQKSGIDISSETKETEDEVVVTLRFPK</sequence>
<dbReference type="InterPro" id="IPR003115">
    <property type="entry name" value="ParB_N"/>
</dbReference>
<evidence type="ECO:0000256" key="5">
    <source>
        <dbReference type="ARBA" id="ARBA00023125"/>
    </source>
</evidence>
<dbReference type="NCBIfam" id="TIGR00180">
    <property type="entry name" value="parB_part"/>
    <property type="match status" value="1"/>
</dbReference>
<name>A0A9D2SU96_9FIRM</name>
<dbReference type="InterPro" id="IPR050336">
    <property type="entry name" value="Chromosome_partition/occlusion"/>
</dbReference>
<organism evidence="9 10">
    <name type="scientific">Candidatus Merdibacter merdavium</name>
    <dbReference type="NCBI Taxonomy" id="2838692"/>
    <lineage>
        <taxon>Bacteria</taxon>
        <taxon>Bacillati</taxon>
        <taxon>Bacillota</taxon>
        <taxon>Erysipelotrichia</taxon>
        <taxon>Erysipelotrichales</taxon>
        <taxon>Erysipelotrichaceae</taxon>
        <taxon>Merdibacter</taxon>
    </lineage>
</organism>
<dbReference type="InterPro" id="IPR023705">
    <property type="entry name" value="Nucleoid_occlusion_protein"/>
</dbReference>
<evidence type="ECO:0000256" key="2">
    <source>
        <dbReference type="ARBA" id="ARBA00006295"/>
    </source>
</evidence>
<accession>A0A9D2SU96</accession>
<keyword evidence="7" id="KW-0131">Cell cycle</keyword>
<dbReference type="SMART" id="SM00470">
    <property type="entry name" value="ParB"/>
    <property type="match status" value="1"/>
</dbReference>
<dbReference type="GO" id="GO:0003677">
    <property type="term" value="F:DNA binding"/>
    <property type="evidence" value="ECO:0007669"/>
    <property type="project" value="UniProtKB-KW"/>
</dbReference>
<dbReference type="GO" id="GO:0000917">
    <property type="term" value="P:division septum assembly"/>
    <property type="evidence" value="ECO:0007669"/>
    <property type="project" value="UniProtKB-KW"/>
</dbReference>
<dbReference type="Pfam" id="PF17762">
    <property type="entry name" value="HTH_ParB"/>
    <property type="match status" value="1"/>
</dbReference>
<dbReference type="Pfam" id="PF02195">
    <property type="entry name" value="ParB_N"/>
    <property type="match status" value="1"/>
</dbReference>
<reference evidence="9" key="1">
    <citation type="journal article" date="2021" name="PeerJ">
        <title>Extensive microbial diversity within the chicken gut microbiome revealed by metagenomics and culture.</title>
        <authorList>
            <person name="Gilroy R."/>
            <person name="Ravi A."/>
            <person name="Getino M."/>
            <person name="Pursley I."/>
            <person name="Horton D.L."/>
            <person name="Alikhan N.F."/>
            <person name="Baker D."/>
            <person name="Gharbi K."/>
            <person name="Hall N."/>
            <person name="Watson M."/>
            <person name="Adriaenssens E.M."/>
            <person name="Foster-Nyarko E."/>
            <person name="Jarju S."/>
            <person name="Secka A."/>
            <person name="Antonio M."/>
            <person name="Oren A."/>
            <person name="Chaudhuri R.R."/>
            <person name="La Ragione R."/>
            <person name="Hildebrand F."/>
            <person name="Pallen M.J."/>
        </authorList>
    </citation>
    <scope>NUCLEOTIDE SEQUENCE</scope>
    <source>
        <strain evidence="9">CHK187-11901</strain>
    </source>
</reference>
<dbReference type="CDD" id="cd16393">
    <property type="entry name" value="SPO0J_N"/>
    <property type="match status" value="1"/>
</dbReference>
<reference evidence="9" key="2">
    <citation type="submission" date="2021-04" db="EMBL/GenBank/DDBJ databases">
        <authorList>
            <person name="Gilroy R."/>
        </authorList>
    </citation>
    <scope>NUCLEOTIDE SEQUENCE</scope>
    <source>
        <strain evidence="9">CHK187-11901</strain>
    </source>
</reference>
<keyword evidence="3" id="KW-0963">Cytoplasm</keyword>
<dbReference type="InterPro" id="IPR004437">
    <property type="entry name" value="ParB/RepB/Spo0J"/>
</dbReference>
<evidence type="ECO:0000256" key="6">
    <source>
        <dbReference type="ARBA" id="ARBA00023210"/>
    </source>
</evidence>
<gene>
    <name evidence="9" type="primary">noc</name>
    <name evidence="9" type="ORF">H9702_02405</name>
</gene>
<evidence type="ECO:0000256" key="7">
    <source>
        <dbReference type="ARBA" id="ARBA00023306"/>
    </source>
</evidence>
<dbReference type="GO" id="GO:0009295">
    <property type="term" value="C:nucleoid"/>
    <property type="evidence" value="ECO:0007669"/>
    <property type="project" value="UniProtKB-SubCell"/>
</dbReference>
<evidence type="ECO:0000313" key="9">
    <source>
        <dbReference type="EMBL" id="HJC35968.1"/>
    </source>
</evidence>
<dbReference type="GO" id="GO:0005694">
    <property type="term" value="C:chromosome"/>
    <property type="evidence" value="ECO:0007669"/>
    <property type="project" value="TreeGrafter"/>
</dbReference>
<dbReference type="Gene3D" id="3.90.1530.30">
    <property type="match status" value="1"/>
</dbReference>
<dbReference type="Proteomes" id="UP000823896">
    <property type="component" value="Unassembled WGS sequence"/>
</dbReference>
<keyword evidence="4" id="KW-0132">Cell division</keyword>
<dbReference type="PANTHER" id="PTHR33375:SF8">
    <property type="entry name" value="NUCLEOID OCCLUSION PROTEIN"/>
    <property type="match status" value="1"/>
</dbReference>
<keyword evidence="5" id="KW-0238">DNA-binding</keyword>
<evidence type="ECO:0000256" key="1">
    <source>
        <dbReference type="ARBA" id="ARBA00004453"/>
    </source>
</evidence>
<dbReference type="PANTHER" id="PTHR33375">
    <property type="entry name" value="CHROMOSOME-PARTITIONING PROTEIN PARB-RELATED"/>
    <property type="match status" value="1"/>
</dbReference>
<comment type="similarity">
    <text evidence="2">Belongs to the ParB family.</text>
</comment>
<dbReference type="FunFam" id="3.90.1530.30:FF:000001">
    <property type="entry name" value="Chromosome partitioning protein ParB"/>
    <property type="match status" value="1"/>
</dbReference>
<dbReference type="InterPro" id="IPR036086">
    <property type="entry name" value="ParB/Sulfiredoxin_sf"/>
</dbReference>
<proteinExistence type="inferred from homology"/>
<dbReference type="InterPro" id="IPR041468">
    <property type="entry name" value="HTH_ParB/Spo0J"/>
</dbReference>
<dbReference type="GO" id="GO:0007059">
    <property type="term" value="P:chromosome segregation"/>
    <property type="evidence" value="ECO:0007669"/>
    <property type="project" value="TreeGrafter"/>
</dbReference>
<dbReference type="NCBIfam" id="TIGR04285">
    <property type="entry name" value="nucleoid_noc"/>
    <property type="match status" value="1"/>
</dbReference>
<protein>
    <submittedName>
        <fullName evidence="9">Nucleoid occlusion protein</fullName>
    </submittedName>
</protein>
<keyword evidence="6" id="KW-0717">Septation</keyword>